<feature type="chain" id="PRO_5047128142" evidence="1">
    <location>
        <begin position="16"/>
        <end position="269"/>
    </location>
</feature>
<feature type="signal peptide" evidence="1">
    <location>
        <begin position="1"/>
        <end position="15"/>
    </location>
</feature>
<evidence type="ECO:0000313" key="2">
    <source>
        <dbReference type="EMBL" id="KAK7407850.1"/>
    </source>
</evidence>
<keyword evidence="3" id="KW-1185">Reference proteome</keyword>
<protein>
    <submittedName>
        <fullName evidence="2">Uncharacterized protein</fullName>
    </submittedName>
</protein>
<sequence>MLPLSLLLLATLVRAADKNGFTTPVVVEAGDPFTIFINLSSASSDSADCQGPERCDMKYMRIYLMGDPTHDTKTDRTGELIIWRQYCYLEGCVSTDLTSFNTTIPKASFPDGYPYSLDYNFFTPLDNGTTVTHQPTFSIFSATTFNLTGATGNWSEFAYELADYGIEKYVYDVPCSAVPCLQECQTEWVTPYVPVPRRKGSEMDACVELCKVDSDPMDECLTRNATTMVETATATAAATTTTDVQASETSAKANSDYQRQVFTTKPRYF</sequence>
<dbReference type="Proteomes" id="UP001498476">
    <property type="component" value="Unassembled WGS sequence"/>
</dbReference>
<proteinExistence type="predicted"/>
<keyword evidence="1" id="KW-0732">Signal</keyword>
<gene>
    <name evidence="2" type="ORF">QQX98_009965</name>
</gene>
<name>A0ABR1GQQ2_9HYPO</name>
<reference evidence="2 3" key="1">
    <citation type="journal article" date="2025" name="Microbiol. Resour. Announc.">
        <title>Draft genome sequences for Neonectria magnoliae and Neonectria punicea, canker pathogens of Liriodendron tulipifera and Acer saccharum in West Virginia.</title>
        <authorList>
            <person name="Petronek H.M."/>
            <person name="Kasson M.T."/>
            <person name="Metheny A.M."/>
            <person name="Stauder C.M."/>
            <person name="Lovett B."/>
            <person name="Lynch S.C."/>
            <person name="Garnas J.R."/>
            <person name="Kasson L.R."/>
            <person name="Stajich J.E."/>
        </authorList>
    </citation>
    <scope>NUCLEOTIDE SEQUENCE [LARGE SCALE GENOMIC DNA]</scope>
    <source>
        <strain evidence="2 3">NRRL 64653</strain>
    </source>
</reference>
<organism evidence="2 3">
    <name type="scientific">Neonectria punicea</name>
    <dbReference type="NCBI Taxonomy" id="979145"/>
    <lineage>
        <taxon>Eukaryota</taxon>
        <taxon>Fungi</taxon>
        <taxon>Dikarya</taxon>
        <taxon>Ascomycota</taxon>
        <taxon>Pezizomycotina</taxon>
        <taxon>Sordariomycetes</taxon>
        <taxon>Hypocreomycetidae</taxon>
        <taxon>Hypocreales</taxon>
        <taxon>Nectriaceae</taxon>
        <taxon>Neonectria</taxon>
    </lineage>
</organism>
<accession>A0ABR1GQQ2</accession>
<evidence type="ECO:0000313" key="3">
    <source>
        <dbReference type="Proteomes" id="UP001498476"/>
    </source>
</evidence>
<dbReference type="EMBL" id="JAZAVJ010000208">
    <property type="protein sequence ID" value="KAK7407850.1"/>
    <property type="molecule type" value="Genomic_DNA"/>
</dbReference>
<comment type="caution">
    <text evidence="2">The sequence shown here is derived from an EMBL/GenBank/DDBJ whole genome shotgun (WGS) entry which is preliminary data.</text>
</comment>
<evidence type="ECO:0000256" key="1">
    <source>
        <dbReference type="SAM" id="SignalP"/>
    </source>
</evidence>